<gene>
    <name evidence="2" type="ORF">BCIN_12g03360</name>
</gene>
<feature type="compositionally biased region" description="Polar residues" evidence="1">
    <location>
        <begin position="83"/>
        <end position="112"/>
    </location>
</feature>
<dbReference type="OrthoDB" id="3551066at2759"/>
<reference evidence="2 3" key="2">
    <citation type="journal article" date="2012" name="Eukaryot. Cell">
        <title>Genome update of Botrytis cinerea strains B05.10 and T4.</title>
        <authorList>
            <person name="Staats M."/>
            <person name="van Kan J.A."/>
        </authorList>
    </citation>
    <scope>NUCLEOTIDE SEQUENCE [LARGE SCALE GENOMIC DNA]</scope>
    <source>
        <strain evidence="2 3">B05.10</strain>
    </source>
</reference>
<feature type="compositionally biased region" description="Polar residues" evidence="1">
    <location>
        <begin position="209"/>
        <end position="225"/>
    </location>
</feature>
<proteinExistence type="predicted"/>
<evidence type="ECO:0000256" key="1">
    <source>
        <dbReference type="SAM" id="MobiDB-lite"/>
    </source>
</evidence>
<dbReference type="RefSeq" id="XP_001552280.2">
    <property type="nucleotide sequence ID" value="XM_001552230.2"/>
</dbReference>
<name>A0A384JYW3_BOTFB</name>
<feature type="compositionally biased region" description="Basic and acidic residues" evidence="1">
    <location>
        <begin position="49"/>
        <end position="82"/>
    </location>
</feature>
<dbReference type="VEuPathDB" id="FungiDB:Bcin12g03360"/>
<dbReference type="EMBL" id="CP009816">
    <property type="protein sequence ID" value="ATZ55775.1"/>
    <property type="molecule type" value="Genomic_DNA"/>
</dbReference>
<evidence type="ECO:0000313" key="2">
    <source>
        <dbReference type="EMBL" id="ATZ55775.1"/>
    </source>
</evidence>
<dbReference type="Proteomes" id="UP000001798">
    <property type="component" value="Chromosome 12"/>
</dbReference>
<sequence length="350" mass="40431">MFTADMNSPSKLRMFFYPPLRWSNEDIENQKSQQASTQRFQDPSSQMHHSTDHSREQNSSHNDSIENRDTPSSHAIEDHDIQDPNTQSLTQNPTQSLTNTPTRRPLSTSNPEFQFSIPRSVAQENNNPKSHSENKYSFFIPPKRHEDRKIDLESQYPSIQASGDHPNHYLETSFANRDCKASGSRGQRSISDLFEHHVNRSQCLYSNTQDAHQNANSEPTFTPTQRMRGKRDPEHGFPRVELLFHSSDHKIDDVESQRFKAPEAHAHPIELDFSKVIQTLRRPIDYFRRNVEGTKTIWQCVPNQDLEEGMLGCYAWNHEDKDVCVSCRRERVKGERSRLVALKSALDFGG</sequence>
<organism evidence="2 3">
    <name type="scientific">Botryotinia fuckeliana (strain B05.10)</name>
    <name type="common">Noble rot fungus</name>
    <name type="synonym">Botrytis cinerea</name>
    <dbReference type="NCBI Taxonomy" id="332648"/>
    <lineage>
        <taxon>Eukaryota</taxon>
        <taxon>Fungi</taxon>
        <taxon>Dikarya</taxon>
        <taxon>Ascomycota</taxon>
        <taxon>Pezizomycotina</taxon>
        <taxon>Leotiomycetes</taxon>
        <taxon>Helotiales</taxon>
        <taxon>Sclerotiniaceae</taxon>
        <taxon>Botrytis</taxon>
    </lineage>
</organism>
<feature type="region of interest" description="Disordered" evidence="1">
    <location>
        <begin position="122"/>
        <end position="141"/>
    </location>
</feature>
<protein>
    <submittedName>
        <fullName evidence="2">Uncharacterized protein</fullName>
    </submittedName>
</protein>
<dbReference type="KEGG" id="bfu:BCIN_12g03360"/>
<feature type="region of interest" description="Disordered" evidence="1">
    <location>
        <begin position="25"/>
        <end position="112"/>
    </location>
</feature>
<feature type="region of interest" description="Disordered" evidence="1">
    <location>
        <begin position="209"/>
        <end position="233"/>
    </location>
</feature>
<reference evidence="2 3" key="3">
    <citation type="journal article" date="2017" name="Mol. Plant Pathol.">
        <title>A gapless genome sequence of the fungus Botrytis cinerea.</title>
        <authorList>
            <person name="Van Kan J.A."/>
            <person name="Stassen J.H."/>
            <person name="Mosbach A."/>
            <person name="Van Der Lee T.A."/>
            <person name="Faino L."/>
            <person name="Farmer A.D."/>
            <person name="Papasotiriou D.G."/>
            <person name="Zhou S."/>
            <person name="Seidl M.F."/>
            <person name="Cottam E."/>
            <person name="Edel D."/>
            <person name="Hahn M."/>
            <person name="Schwartz D.C."/>
            <person name="Dietrich R.A."/>
            <person name="Widdison S."/>
            <person name="Scalliet G."/>
        </authorList>
    </citation>
    <scope>NUCLEOTIDE SEQUENCE [LARGE SCALE GENOMIC DNA]</scope>
    <source>
        <strain evidence="2 3">B05.10</strain>
    </source>
</reference>
<reference evidence="2 3" key="1">
    <citation type="journal article" date="2011" name="PLoS Genet.">
        <title>Genomic analysis of the necrotrophic fungal pathogens Sclerotinia sclerotiorum and Botrytis cinerea.</title>
        <authorList>
            <person name="Amselem J."/>
            <person name="Cuomo C.A."/>
            <person name="van Kan J.A."/>
            <person name="Viaud M."/>
            <person name="Benito E.P."/>
            <person name="Couloux A."/>
            <person name="Coutinho P.M."/>
            <person name="de Vries R.P."/>
            <person name="Dyer P.S."/>
            <person name="Fillinger S."/>
            <person name="Fournier E."/>
            <person name="Gout L."/>
            <person name="Hahn M."/>
            <person name="Kohn L."/>
            <person name="Lapalu N."/>
            <person name="Plummer K.M."/>
            <person name="Pradier J.M."/>
            <person name="Quevillon E."/>
            <person name="Sharon A."/>
            <person name="Simon A."/>
            <person name="ten Have A."/>
            <person name="Tudzynski B."/>
            <person name="Tudzynski P."/>
            <person name="Wincker P."/>
            <person name="Andrew M."/>
            <person name="Anthouard V."/>
            <person name="Beever R.E."/>
            <person name="Beffa R."/>
            <person name="Benoit I."/>
            <person name="Bouzid O."/>
            <person name="Brault B."/>
            <person name="Chen Z."/>
            <person name="Choquer M."/>
            <person name="Collemare J."/>
            <person name="Cotton P."/>
            <person name="Danchin E.G."/>
            <person name="Da Silva C."/>
            <person name="Gautier A."/>
            <person name="Giraud C."/>
            <person name="Giraud T."/>
            <person name="Gonzalez C."/>
            <person name="Grossetete S."/>
            <person name="Guldener U."/>
            <person name="Henrissat B."/>
            <person name="Howlett B.J."/>
            <person name="Kodira C."/>
            <person name="Kretschmer M."/>
            <person name="Lappartient A."/>
            <person name="Leroch M."/>
            <person name="Levis C."/>
            <person name="Mauceli E."/>
            <person name="Neuveglise C."/>
            <person name="Oeser B."/>
            <person name="Pearson M."/>
            <person name="Poulain J."/>
            <person name="Poussereau N."/>
            <person name="Quesneville H."/>
            <person name="Rascle C."/>
            <person name="Schumacher J."/>
            <person name="Segurens B."/>
            <person name="Sexton A."/>
            <person name="Silva E."/>
            <person name="Sirven C."/>
            <person name="Soanes D.M."/>
            <person name="Talbot N.J."/>
            <person name="Templeton M."/>
            <person name="Yandava C."/>
            <person name="Yarden O."/>
            <person name="Zeng Q."/>
            <person name="Rollins J.A."/>
            <person name="Lebrun M.H."/>
            <person name="Dickman M."/>
        </authorList>
    </citation>
    <scope>NUCLEOTIDE SEQUENCE [LARGE SCALE GENOMIC DNA]</scope>
    <source>
        <strain evidence="2 3">B05.10</strain>
    </source>
</reference>
<accession>A0A384JYW3</accession>
<evidence type="ECO:0000313" key="3">
    <source>
        <dbReference type="Proteomes" id="UP000001798"/>
    </source>
</evidence>
<dbReference type="AlphaFoldDB" id="A0A384JYW3"/>
<keyword evidence="3" id="KW-1185">Reference proteome</keyword>
<dbReference type="GeneID" id="5432800"/>
<feature type="compositionally biased region" description="Polar residues" evidence="1">
    <location>
        <begin position="30"/>
        <end position="48"/>
    </location>
</feature>